<organism evidence="1 2">
    <name type="scientific">Pleurotus cornucopiae</name>
    <name type="common">Cornucopia mushroom</name>
    <dbReference type="NCBI Taxonomy" id="5321"/>
    <lineage>
        <taxon>Eukaryota</taxon>
        <taxon>Fungi</taxon>
        <taxon>Dikarya</taxon>
        <taxon>Basidiomycota</taxon>
        <taxon>Agaricomycotina</taxon>
        <taxon>Agaricomycetes</taxon>
        <taxon>Agaricomycetidae</taxon>
        <taxon>Agaricales</taxon>
        <taxon>Pleurotineae</taxon>
        <taxon>Pleurotaceae</taxon>
        <taxon>Pleurotus</taxon>
    </lineage>
</organism>
<evidence type="ECO:0000313" key="2">
    <source>
        <dbReference type="Proteomes" id="UP000824881"/>
    </source>
</evidence>
<accession>A0ACB7J3S1</accession>
<comment type="caution">
    <text evidence="1">The sequence shown here is derived from an EMBL/GenBank/DDBJ whole genome shotgun (WGS) entry which is preliminary data.</text>
</comment>
<evidence type="ECO:0000313" key="1">
    <source>
        <dbReference type="EMBL" id="KAG9224885.1"/>
    </source>
</evidence>
<reference evidence="1 2" key="1">
    <citation type="journal article" date="2021" name="Appl. Environ. Microbiol.">
        <title>Genetic linkage and physical mapping for an oyster mushroom Pleurotus cornucopiae and QTL analysis for the trait cap color.</title>
        <authorList>
            <person name="Zhang Y."/>
            <person name="Gao W."/>
            <person name="Sonnenberg A."/>
            <person name="Chen Q."/>
            <person name="Zhang J."/>
            <person name="Huang C."/>
        </authorList>
    </citation>
    <scope>NUCLEOTIDE SEQUENCE [LARGE SCALE GENOMIC DNA]</scope>
    <source>
        <strain evidence="1">CCMSSC00406</strain>
    </source>
</reference>
<keyword evidence="2" id="KW-1185">Reference proteome</keyword>
<dbReference type="EMBL" id="WQMT02000003">
    <property type="protein sequence ID" value="KAG9224885.1"/>
    <property type="molecule type" value="Genomic_DNA"/>
</dbReference>
<proteinExistence type="predicted"/>
<sequence>MSFATNSSAFGIKPTVPAAGSSLFGAPKPQGSNLFGQPQQQGQPTQPSLFGGFGQQQQQNQQNSQPAATGSLFGQPQQQPAAAGSLFGQPAQQQAPTGGLFGQPQQQQQQQQSGTTGGLFGQPAQQQQPSGGLFGQPAQQQQQQPTSNLFGQPAQQQPNAFGSSLFGANNQTSTQQSNTFGGFGSFGQNSQQQQGQQGQQQQQGGFGASTLQAQPTITAGGFGNTSTLFGQKPQQPQLGVQQNATPLFTKSTKFNDLPDEIKRTLENIDSHIQGRIQIGKELHRLKLGDEAAKGQELIRSVNKELMNTSSITHSDLLYARDIKAKADQAVQDTIIATRIIDGFKNPQQQGAYLKNHATFFTRITEQTRERLLWYKATIEQIERKLSSSSSQVQHTPQAISATLQAQHATFIALASKTAALDAELQKIKTLYTQLWRSKTGSMRDPFNDLERSGGDLGFNRVPMSLDIPLSSIPSTFPIMAYNQQQPQQYMQQQHQQQPMQQDQDVVSGERYRYVLTNFGIAHEKVEQQRQQLEEQERQVALLRSRIALLEGGAGLKQDKRQNTIDDFSIKNAASLLDKLINRWAAEVIKAPPAPLDVIAQAIFNDVAGAEIEGFEATPMVVQSLLRHALSETISEGIINCLIVTNSAEANVQLTRIHEHIFARDPTVACVWRRQTFSAAVESCTPEMSRNILTEQLPNLMEILKGENPVSGGQSILDKAYDFSRMLHGSSSSAGGTSDAFYRAFVPELGSTLYPRQIELVKRCVKSERGEPDFVGATIFPGLVKVSRPPPGQGEKATNMQTVVRRAQVICQCAIMGAPVRHPMNGEYMHQGMHQGMPPMNGMGTPPM</sequence>
<gene>
    <name evidence="1" type="ORF">CCMSSC00406_0001964</name>
</gene>
<dbReference type="Proteomes" id="UP000824881">
    <property type="component" value="Unassembled WGS sequence"/>
</dbReference>
<name>A0ACB7J3S1_PLECO</name>
<protein>
    <submittedName>
        <fullName evidence="1">Uncharacterized protein</fullName>
    </submittedName>
</protein>